<dbReference type="GeneID" id="67021623"/>
<sequence length="466" mass="55454">MATPSLTPFAEDGFPGAYTLICPELNQKDTPFYREGMSRLFETKNEAWLYSMFVKPTPEVGRIQSFHPPSGDLFDRLPNEIIDEIFDYVLADSYIQDGASIRHNEYLVNRENRKIAREDFIALGLSSARLWPLVLNRLHRSYRKHHWAGRKVGFHAVHSKFTAEQMKNYGIEGTKYMGDERMMSRAQQSVEDWKWDYFSTTPDGEWVDIIDHPINGYSSERAFKMSKYELETRPDDREKIRRDLKRTNLHITERDWVLRNLTTRQYVRSDQLEEPEEPASDWREPPKAREPLLSNVKRFCKDLTQQMRKNSKDKRRSEPEKNSPLTLAIIFLFLTCSAPNTWYHFERMDSPKRYLNFEDGPWAGCAFDIIPLEDHLQSWEQTDNIWLDVSREVVADIANLRFCICRYHEMRTWGHKHYVSDHNPTAYSVYWDDYWANVTRTRKLHRQWVRTCPPRPWIDESMYTPT</sequence>
<proteinExistence type="predicted"/>
<dbReference type="AlphaFoldDB" id="A0A8J2N9R2"/>
<dbReference type="OrthoDB" id="2588098at2759"/>
<name>A0A8J2N9R2_9PLEO</name>
<comment type="caution">
    <text evidence="1">The sequence shown here is derived from an EMBL/GenBank/DDBJ whole genome shotgun (WGS) entry which is preliminary data.</text>
</comment>
<reference evidence="1" key="1">
    <citation type="submission" date="2021-05" db="EMBL/GenBank/DDBJ databases">
        <authorList>
            <person name="Stam R."/>
        </authorList>
    </citation>
    <scope>NUCLEOTIDE SEQUENCE</scope>
    <source>
        <strain evidence="1">CS162</strain>
    </source>
</reference>
<evidence type="ECO:0000313" key="2">
    <source>
        <dbReference type="Proteomes" id="UP000676310"/>
    </source>
</evidence>
<accession>A0A8J2N9R2</accession>
<evidence type="ECO:0000313" key="1">
    <source>
        <dbReference type="EMBL" id="CAG5180778.1"/>
    </source>
</evidence>
<keyword evidence="2" id="KW-1185">Reference proteome</keyword>
<dbReference type="RefSeq" id="XP_043172973.1">
    <property type="nucleotide sequence ID" value="XM_043317038.1"/>
</dbReference>
<protein>
    <submittedName>
        <fullName evidence="1">Uncharacterized protein</fullName>
    </submittedName>
</protein>
<dbReference type="EMBL" id="CAJRGZ010000025">
    <property type="protein sequence ID" value="CAG5180778.1"/>
    <property type="molecule type" value="Genomic_DNA"/>
</dbReference>
<dbReference type="Proteomes" id="UP000676310">
    <property type="component" value="Unassembled WGS sequence"/>
</dbReference>
<gene>
    <name evidence="1" type="ORF">ALTATR162_LOCUS9405</name>
</gene>
<organism evidence="1 2">
    <name type="scientific">Alternaria atra</name>
    <dbReference type="NCBI Taxonomy" id="119953"/>
    <lineage>
        <taxon>Eukaryota</taxon>
        <taxon>Fungi</taxon>
        <taxon>Dikarya</taxon>
        <taxon>Ascomycota</taxon>
        <taxon>Pezizomycotina</taxon>
        <taxon>Dothideomycetes</taxon>
        <taxon>Pleosporomycetidae</taxon>
        <taxon>Pleosporales</taxon>
        <taxon>Pleosporineae</taxon>
        <taxon>Pleosporaceae</taxon>
        <taxon>Alternaria</taxon>
        <taxon>Alternaria sect. Ulocladioides</taxon>
    </lineage>
</organism>